<proteinExistence type="predicted"/>
<reference evidence="1 2" key="1">
    <citation type="journal article" date="2013" name="Curr. Biol.">
        <title>The Genome of the Foraminiferan Reticulomyxa filosa.</title>
        <authorList>
            <person name="Glockner G."/>
            <person name="Hulsmann N."/>
            <person name="Schleicher M."/>
            <person name="Noegel A.A."/>
            <person name="Eichinger L."/>
            <person name="Gallinger C."/>
            <person name="Pawlowski J."/>
            <person name="Sierra R."/>
            <person name="Euteneuer U."/>
            <person name="Pillet L."/>
            <person name="Moustafa A."/>
            <person name="Platzer M."/>
            <person name="Groth M."/>
            <person name="Szafranski K."/>
            <person name="Schliwa M."/>
        </authorList>
    </citation>
    <scope>NUCLEOTIDE SEQUENCE [LARGE SCALE GENOMIC DNA]</scope>
</reference>
<protein>
    <recommendedName>
        <fullName evidence="3">BAR domain-containing protein</fullName>
    </recommendedName>
</protein>
<keyword evidence="2" id="KW-1185">Reference proteome</keyword>
<accession>X6MFU1</accession>
<comment type="caution">
    <text evidence="1">The sequence shown here is derived from an EMBL/GenBank/DDBJ whole genome shotgun (WGS) entry which is preliminary data.</text>
</comment>
<dbReference type="Proteomes" id="UP000023152">
    <property type="component" value="Unassembled WGS sequence"/>
</dbReference>
<evidence type="ECO:0008006" key="3">
    <source>
        <dbReference type="Google" id="ProtNLM"/>
    </source>
</evidence>
<evidence type="ECO:0000313" key="1">
    <source>
        <dbReference type="EMBL" id="ETO12863.1"/>
    </source>
</evidence>
<dbReference type="AlphaFoldDB" id="X6MFU1"/>
<name>X6MFU1_RETFI</name>
<sequence>MFFDPLNLFHLFVCANGLCESSRKKGADDRNDGDPSRRQSRVLIVKSKIANEIQRKPRKAISYTEVAISFFFFKKKKKKKRNPSRTRDFFCVCLFEKDSPFWWKQMIDCERRIKRLAKRLNHMCDLTLDFCGVCNQFSDHCANIYNAVKKSWEDVENEYAMDILSLNAQMNELGEQFAHMSAASRQLAVTAVLVKPFREFSQHHLAEVNASSKALKSLNSQHELTLKQLLLTPQHPPDPATTKKTFYVMFYFYFY</sequence>
<dbReference type="EMBL" id="ASPP01021014">
    <property type="protein sequence ID" value="ETO12863.1"/>
    <property type="molecule type" value="Genomic_DNA"/>
</dbReference>
<gene>
    <name evidence="1" type="ORF">RFI_24513</name>
</gene>
<evidence type="ECO:0000313" key="2">
    <source>
        <dbReference type="Proteomes" id="UP000023152"/>
    </source>
</evidence>
<organism evidence="1 2">
    <name type="scientific">Reticulomyxa filosa</name>
    <dbReference type="NCBI Taxonomy" id="46433"/>
    <lineage>
        <taxon>Eukaryota</taxon>
        <taxon>Sar</taxon>
        <taxon>Rhizaria</taxon>
        <taxon>Retaria</taxon>
        <taxon>Foraminifera</taxon>
        <taxon>Monothalamids</taxon>
        <taxon>Reticulomyxidae</taxon>
        <taxon>Reticulomyxa</taxon>
    </lineage>
</organism>